<evidence type="ECO:0000313" key="3">
    <source>
        <dbReference type="Proteomes" id="UP000826725"/>
    </source>
</evidence>
<evidence type="ECO:0000256" key="1">
    <source>
        <dbReference type="SAM" id="Phobius"/>
    </source>
</evidence>
<evidence type="ECO:0008006" key="4">
    <source>
        <dbReference type="Google" id="ProtNLM"/>
    </source>
</evidence>
<accession>A0A8D5JGE7</accession>
<dbReference type="KEGG" id="dbk:DGMP_06970"/>
<gene>
    <name evidence="2" type="ORF">DGMP_06970</name>
</gene>
<keyword evidence="1" id="KW-1133">Transmembrane helix</keyword>
<keyword evidence="1" id="KW-0812">Transmembrane</keyword>
<proteinExistence type="predicted"/>
<keyword evidence="1" id="KW-0472">Membrane</keyword>
<dbReference type="AlphaFoldDB" id="A0A8D5JGE7"/>
<reference evidence="2" key="1">
    <citation type="submission" date="2020-09" db="EMBL/GenBank/DDBJ databases">
        <title>Desulfogranum mesoprofundum gen. nov., sp. nov., a novel mesophilic, sulfate-reducing chemolithoautotroph isolated from a deep-sea hydrothermal vent chimney in the Suiyo Seamount.</title>
        <authorList>
            <person name="Hashimoto Y."/>
            <person name="Nakagawa S."/>
        </authorList>
    </citation>
    <scope>NUCLEOTIDE SEQUENCE</scope>
    <source>
        <strain evidence="2">KT2</strain>
    </source>
</reference>
<protein>
    <recommendedName>
        <fullName evidence="4">Septum formation initiator</fullName>
    </recommendedName>
</protein>
<name>A0A8D5JGE7_9BACT</name>
<organism evidence="2 3">
    <name type="scientific">Desulfomarina profundi</name>
    <dbReference type="NCBI Taxonomy" id="2772557"/>
    <lineage>
        <taxon>Bacteria</taxon>
        <taxon>Pseudomonadati</taxon>
        <taxon>Thermodesulfobacteriota</taxon>
        <taxon>Desulfobulbia</taxon>
        <taxon>Desulfobulbales</taxon>
        <taxon>Desulfobulbaceae</taxon>
        <taxon>Desulfomarina</taxon>
    </lineage>
</organism>
<keyword evidence="3" id="KW-1185">Reference proteome</keyword>
<feature type="transmembrane region" description="Helical" evidence="1">
    <location>
        <begin position="43"/>
        <end position="62"/>
    </location>
</feature>
<dbReference type="RefSeq" id="WP_228856175.1">
    <property type="nucleotide sequence ID" value="NZ_AP024086.1"/>
</dbReference>
<dbReference type="Proteomes" id="UP000826725">
    <property type="component" value="Chromosome"/>
</dbReference>
<dbReference type="EMBL" id="AP024086">
    <property type="protein sequence ID" value="BCL60004.1"/>
    <property type="molecule type" value="Genomic_DNA"/>
</dbReference>
<evidence type="ECO:0000313" key="2">
    <source>
        <dbReference type="EMBL" id="BCL60004.1"/>
    </source>
</evidence>
<sequence length="130" mass="14809">MNIQNPVQPYIRPRVQSGAGQYSGSRKKGGVVDSVVWKPVVKILLFFLVPVVAVNIFLGASIRDTDRSISVAENKKYELRLENFRLKEDRDFLRSTEQIERMAGEKLSLYKPKGQVVKYNTRKGTFSAVF</sequence>